<dbReference type="InterPro" id="IPR050353">
    <property type="entry name" value="PyrK_electron_transfer"/>
</dbReference>
<reference evidence="16 17" key="1">
    <citation type="journal article" date="2020" name="Microbiome">
        <title>Single-cell genomics of uncultured bacteria reveals dietary fiber responders in the mouse gut microbiota.</title>
        <authorList>
            <person name="Chijiiwa R."/>
            <person name="Hosokawa M."/>
            <person name="Kogawa M."/>
            <person name="Nishikawa Y."/>
            <person name="Ide K."/>
            <person name="Sakanashi C."/>
            <person name="Takahashi K."/>
            <person name="Takeyama H."/>
        </authorList>
    </citation>
    <scope>NUCLEOTIDE SEQUENCE [LARGE SCALE GENOMIC DNA]</scope>
    <source>
        <strain evidence="16">IMSAGC_001</strain>
    </source>
</reference>
<comment type="pathway">
    <text evidence="11">Pyrimidine metabolism; UMP biosynthesis via de novo pathway; orotate from (S)-dihydroorotate (NAD(+) route): step 1/1.</text>
</comment>
<dbReference type="SUPFAM" id="SSF63380">
    <property type="entry name" value="Riboflavin synthase domain-like"/>
    <property type="match status" value="1"/>
</dbReference>
<dbReference type="PANTHER" id="PTHR43513">
    <property type="entry name" value="DIHYDROOROTATE DEHYDROGENASE B (NAD(+)), ELECTRON TRANSFER SUBUNIT"/>
    <property type="match status" value="1"/>
</dbReference>
<keyword evidence="7 11" id="KW-0665">Pyrimidine biosynthesis</keyword>
<dbReference type="Gene3D" id="2.40.30.10">
    <property type="entry name" value="Translation factors"/>
    <property type="match status" value="1"/>
</dbReference>
<feature type="transmembrane region" description="Helical" evidence="14">
    <location>
        <begin position="6"/>
        <end position="24"/>
    </location>
</feature>
<keyword evidence="5 11" id="KW-0479">Metal-binding</keyword>
<sequence>MVKSQVWANSCIFAPGIRIYIFYIQYMKKFILDLTVTENIRLHANYVLLKLTSQSLLPEMLPGQFAELRVDGSLTTFLRRPISINFVDKQRNEVWFLIQLVGDGTRRLAEIKPGDVINTILPLGNGYTMPQMPSDKLLLVGGGVGTAPMLYLGEQLVKNGHKPTFLLGARSDKDLLQLEEFAKYGEVYTTTEDGSHGEKGYVTQHSILNKVRFEQIYTCGPKPMMMAVAKYAKSNQIECEVSLENTMACGIGACLCCVENTTEGHLCVCKEGPVFNINKLLWQI</sequence>
<dbReference type="PIRSF" id="PIRSF006816">
    <property type="entry name" value="Cyc3_hyd_g"/>
    <property type="match status" value="1"/>
</dbReference>
<evidence type="ECO:0000256" key="3">
    <source>
        <dbReference type="ARBA" id="ARBA00022630"/>
    </source>
</evidence>
<keyword evidence="14" id="KW-0472">Membrane</keyword>
<comment type="caution">
    <text evidence="11">Lacks conserved residue(s) required for the propagation of feature annotation.</text>
</comment>
<dbReference type="InterPro" id="IPR039261">
    <property type="entry name" value="FNR_nucleotide-bd"/>
</dbReference>
<dbReference type="PROSITE" id="PS51384">
    <property type="entry name" value="FAD_FR"/>
    <property type="match status" value="1"/>
</dbReference>
<feature type="binding site" evidence="11 13">
    <location>
        <position position="257"/>
    </location>
    <ligand>
        <name>[2Fe-2S] cluster</name>
        <dbReference type="ChEBI" id="CHEBI:190135"/>
    </ligand>
</feature>
<dbReference type="Pfam" id="PF10418">
    <property type="entry name" value="DHODB_Fe-S_bind"/>
    <property type="match status" value="1"/>
</dbReference>
<evidence type="ECO:0000256" key="13">
    <source>
        <dbReference type="PIRSR" id="PIRSR006816-2"/>
    </source>
</evidence>
<evidence type="ECO:0000256" key="12">
    <source>
        <dbReference type="PIRSR" id="PIRSR006816-1"/>
    </source>
</evidence>
<dbReference type="InterPro" id="IPR001433">
    <property type="entry name" value="OxRdtase_FAD/NAD-bd"/>
</dbReference>
<evidence type="ECO:0000256" key="14">
    <source>
        <dbReference type="SAM" id="Phobius"/>
    </source>
</evidence>
<keyword evidence="9 11" id="KW-0408">Iron</keyword>
<comment type="subunit">
    <text evidence="11">Heterotetramer of 2 PyrK and 2 PyrD type B subunits.</text>
</comment>
<proteinExistence type="inferred from homology"/>
<evidence type="ECO:0000256" key="9">
    <source>
        <dbReference type="ARBA" id="ARBA00023004"/>
    </source>
</evidence>
<keyword evidence="2 11" id="KW-0813">Transport</keyword>
<evidence type="ECO:0000256" key="4">
    <source>
        <dbReference type="ARBA" id="ARBA00022714"/>
    </source>
</evidence>
<dbReference type="InterPro" id="IPR037117">
    <property type="entry name" value="Dihydroorotate_DH_ele_sf"/>
</dbReference>
<keyword evidence="6 11" id="KW-0274">FAD</keyword>
<dbReference type="PANTHER" id="PTHR43513:SF3">
    <property type="entry name" value="DIHYDROOROTATE DEHYDROGENASE B (NAD(+)), ELECTRON TRANSFER SUBUNIT-RELATED"/>
    <property type="match status" value="1"/>
</dbReference>
<feature type="binding site" evidence="11 13">
    <location>
        <position position="249"/>
    </location>
    <ligand>
        <name>[2Fe-2S] cluster</name>
        <dbReference type="ChEBI" id="CHEBI:190135"/>
    </ligand>
</feature>
<comment type="similarity">
    <text evidence="1 11">Belongs to the PyrK family.</text>
</comment>
<dbReference type="GO" id="GO:0046872">
    <property type="term" value="F:metal ion binding"/>
    <property type="evidence" value="ECO:0007669"/>
    <property type="project" value="UniProtKB-KW"/>
</dbReference>
<evidence type="ECO:0000313" key="16">
    <source>
        <dbReference type="EMBL" id="GFH87778.1"/>
    </source>
</evidence>
<comment type="function">
    <text evidence="11">Responsible for channeling the electrons from the oxidation of dihydroorotate from the FMN redox center in the PyrD type B subunit to the ultimate electron acceptor NAD(+).</text>
</comment>
<dbReference type="CDD" id="cd06218">
    <property type="entry name" value="DHOD_e_trans"/>
    <property type="match status" value="1"/>
</dbReference>
<comment type="cofactor">
    <cofactor evidence="13">
        <name>[2Fe-2S] cluster</name>
        <dbReference type="ChEBI" id="CHEBI:190135"/>
    </cofactor>
    <text evidence="13">Binds 1 [2Fe-2S] cluster per subunit.</text>
</comment>
<dbReference type="Pfam" id="PF00175">
    <property type="entry name" value="NAD_binding_1"/>
    <property type="match status" value="1"/>
</dbReference>
<dbReference type="InterPro" id="IPR017938">
    <property type="entry name" value="Riboflavin_synthase-like_b-brl"/>
</dbReference>
<dbReference type="GO" id="GO:0044205">
    <property type="term" value="P:'de novo' UMP biosynthetic process"/>
    <property type="evidence" value="ECO:0007669"/>
    <property type="project" value="UniProtKB-UniRule"/>
</dbReference>
<feature type="binding site" evidence="11 12">
    <location>
        <begin position="80"/>
        <end position="83"/>
    </location>
    <ligand>
        <name>FAD</name>
        <dbReference type="ChEBI" id="CHEBI:57692"/>
    </ligand>
</feature>
<feature type="binding site" evidence="11 12">
    <location>
        <begin position="104"/>
        <end position="105"/>
    </location>
    <ligand>
        <name>FAD</name>
        <dbReference type="ChEBI" id="CHEBI:57692"/>
    </ligand>
</feature>
<evidence type="ECO:0000256" key="8">
    <source>
        <dbReference type="ARBA" id="ARBA00022982"/>
    </source>
</evidence>
<evidence type="ECO:0000313" key="17">
    <source>
        <dbReference type="Proteomes" id="UP000491181"/>
    </source>
</evidence>
<dbReference type="GO" id="GO:0051537">
    <property type="term" value="F:2 iron, 2 sulfur cluster binding"/>
    <property type="evidence" value="ECO:0007669"/>
    <property type="project" value="UniProtKB-KW"/>
</dbReference>
<protein>
    <recommendedName>
        <fullName evidence="11">Dihydroorotate dehydrogenase B (NAD(+)), electron transfer subunit</fullName>
    </recommendedName>
    <alternativeName>
        <fullName evidence="11">Dihydroorotate oxidase B, electron transfer subunit</fullName>
    </alternativeName>
</protein>
<evidence type="ECO:0000256" key="7">
    <source>
        <dbReference type="ARBA" id="ARBA00022975"/>
    </source>
</evidence>
<keyword evidence="14" id="KW-1133">Transmembrane helix</keyword>
<dbReference type="EMBL" id="BLLS01000121">
    <property type="protein sequence ID" value="GFH87778.1"/>
    <property type="molecule type" value="Genomic_DNA"/>
</dbReference>
<comment type="cofactor">
    <cofactor evidence="11">
        <name>[2Fe-2S] cluster</name>
        <dbReference type="ChEBI" id="CHEBI:190135"/>
    </cofactor>
    <text evidence="11">Binds 1 [2Fe-2S] cluster per subunit.</text>
</comment>
<dbReference type="InterPro" id="IPR012165">
    <property type="entry name" value="Cyt_c3_hydrogenase_gsu"/>
</dbReference>
<dbReference type="InterPro" id="IPR023455">
    <property type="entry name" value="Dihydroorotate_DHASE_ETsu"/>
</dbReference>
<keyword evidence="4 11" id="KW-0001">2Fe-2S</keyword>
<feature type="binding site" evidence="11 13">
    <location>
        <position position="269"/>
    </location>
    <ligand>
        <name>[2Fe-2S] cluster</name>
        <dbReference type="ChEBI" id="CHEBI:190135"/>
    </ligand>
</feature>
<evidence type="ECO:0000259" key="15">
    <source>
        <dbReference type="PROSITE" id="PS51384"/>
    </source>
</evidence>
<dbReference type="AlphaFoldDB" id="A0A7J0A653"/>
<keyword evidence="10 11" id="KW-0411">Iron-sulfur</keyword>
<feature type="binding site" evidence="11 13">
    <location>
        <position position="254"/>
    </location>
    <ligand>
        <name>[2Fe-2S] cluster</name>
        <dbReference type="ChEBI" id="CHEBI:190135"/>
    </ligand>
</feature>
<dbReference type="HAMAP" id="MF_01211">
    <property type="entry name" value="DHODB_Fe_S_bind"/>
    <property type="match status" value="1"/>
</dbReference>
<comment type="caution">
    <text evidence="16">The sequence shown here is derived from an EMBL/GenBank/DDBJ whole genome shotgun (WGS) entry which is preliminary data.</text>
</comment>
<comment type="cofactor">
    <cofactor evidence="11 12">
        <name>FAD</name>
        <dbReference type="ChEBI" id="CHEBI:57692"/>
    </cofactor>
    <text evidence="11 12">Binds 1 FAD per subunit.</text>
</comment>
<evidence type="ECO:0000256" key="5">
    <source>
        <dbReference type="ARBA" id="ARBA00022723"/>
    </source>
</evidence>
<evidence type="ECO:0000256" key="6">
    <source>
        <dbReference type="ARBA" id="ARBA00022827"/>
    </source>
</evidence>
<dbReference type="UniPathway" id="UPA00070">
    <property type="reaction ID" value="UER00945"/>
</dbReference>
<evidence type="ECO:0000256" key="10">
    <source>
        <dbReference type="ARBA" id="ARBA00023014"/>
    </source>
</evidence>
<gene>
    <name evidence="11 16" type="primary">pyrK</name>
    <name evidence="16" type="ORF">IMSAGC001_03209</name>
</gene>
<evidence type="ECO:0000256" key="2">
    <source>
        <dbReference type="ARBA" id="ARBA00022448"/>
    </source>
</evidence>
<dbReference type="SUPFAM" id="SSF52343">
    <property type="entry name" value="Ferredoxin reductase-like, C-terminal NADP-linked domain"/>
    <property type="match status" value="1"/>
</dbReference>
<organism evidence="16 17">
    <name type="scientific">Bacteroides acidifaciens</name>
    <dbReference type="NCBI Taxonomy" id="85831"/>
    <lineage>
        <taxon>Bacteria</taxon>
        <taxon>Pseudomonadati</taxon>
        <taxon>Bacteroidota</taxon>
        <taxon>Bacteroidia</taxon>
        <taxon>Bacteroidales</taxon>
        <taxon>Bacteroidaceae</taxon>
        <taxon>Bacteroides</taxon>
    </lineage>
</organism>
<keyword evidence="14" id="KW-0812">Transmembrane</keyword>
<dbReference type="Gene3D" id="3.40.50.80">
    <property type="entry name" value="Nucleotide-binding domain of ferredoxin-NADP reductase (FNR) module"/>
    <property type="match status" value="1"/>
</dbReference>
<accession>A0A7J0A653</accession>
<dbReference type="InterPro" id="IPR019480">
    <property type="entry name" value="Dihydroorotate_DH_Fe-S-bd"/>
</dbReference>
<dbReference type="Proteomes" id="UP000491181">
    <property type="component" value="Unassembled WGS sequence"/>
</dbReference>
<dbReference type="GO" id="GO:0050660">
    <property type="term" value="F:flavin adenine dinucleotide binding"/>
    <property type="evidence" value="ECO:0007669"/>
    <property type="project" value="InterPro"/>
</dbReference>
<name>A0A7J0A653_9BACE</name>
<dbReference type="Gene3D" id="2.10.240.10">
    <property type="entry name" value="Dihydroorotate dehydrogenase, electron transfer subunit"/>
    <property type="match status" value="1"/>
</dbReference>
<keyword evidence="3 11" id="KW-0285">Flavoprotein</keyword>
<dbReference type="GO" id="GO:0016491">
    <property type="term" value="F:oxidoreductase activity"/>
    <property type="evidence" value="ECO:0007669"/>
    <property type="project" value="InterPro"/>
</dbReference>
<keyword evidence="8 11" id="KW-0249">Electron transport</keyword>
<evidence type="ECO:0000256" key="1">
    <source>
        <dbReference type="ARBA" id="ARBA00006422"/>
    </source>
</evidence>
<feature type="domain" description="FAD-binding FR-type" evidence="15">
    <location>
        <begin position="29"/>
        <end position="129"/>
    </location>
</feature>
<dbReference type="InterPro" id="IPR017927">
    <property type="entry name" value="FAD-bd_FR_type"/>
</dbReference>
<dbReference type="GO" id="GO:0009055">
    <property type="term" value="F:electron transfer activity"/>
    <property type="evidence" value="ECO:0007669"/>
    <property type="project" value="UniProtKB-UniRule"/>
</dbReference>
<feature type="binding site" evidence="12">
    <location>
        <begin position="97"/>
        <end position="99"/>
    </location>
    <ligand>
        <name>FAD</name>
        <dbReference type="ChEBI" id="CHEBI:57692"/>
    </ligand>
</feature>
<evidence type="ECO:0000256" key="11">
    <source>
        <dbReference type="HAMAP-Rule" id="MF_01211"/>
    </source>
</evidence>